<dbReference type="Gene3D" id="2.60.40.1180">
    <property type="entry name" value="Golgi alpha-mannosidase II"/>
    <property type="match status" value="1"/>
</dbReference>
<keyword evidence="4" id="KW-0326">Glycosidase</keyword>
<dbReference type="Pfam" id="PF02065">
    <property type="entry name" value="Melibiase"/>
    <property type="match status" value="1"/>
</dbReference>
<dbReference type="InterPro" id="IPR038417">
    <property type="entry name" value="Alpga-gal_N_sf"/>
</dbReference>
<dbReference type="PANTHER" id="PTHR43053:SF3">
    <property type="entry name" value="ALPHA-GALACTOSIDASE C-RELATED"/>
    <property type="match status" value="1"/>
</dbReference>
<gene>
    <name evidence="7" type="ORF">C8046_16960</name>
</gene>
<dbReference type="Pfam" id="PF16875">
    <property type="entry name" value="Glyco_hydro_36N"/>
    <property type="match status" value="1"/>
</dbReference>
<evidence type="ECO:0000313" key="8">
    <source>
        <dbReference type="Proteomes" id="UP000245166"/>
    </source>
</evidence>
<dbReference type="InterPro" id="IPR017853">
    <property type="entry name" value="GH"/>
</dbReference>
<accession>A0A2U1ZYP0</accession>
<dbReference type="FunFam" id="3.20.20.70:FF:000118">
    <property type="entry name" value="Alpha-galactosidase"/>
    <property type="match status" value="1"/>
</dbReference>
<evidence type="ECO:0000256" key="2">
    <source>
        <dbReference type="ARBA" id="ARBA00012755"/>
    </source>
</evidence>
<evidence type="ECO:0000256" key="4">
    <source>
        <dbReference type="ARBA" id="ARBA00023295"/>
    </source>
</evidence>
<dbReference type="Gene3D" id="3.20.20.70">
    <property type="entry name" value="Aldolase class I"/>
    <property type="match status" value="1"/>
</dbReference>
<dbReference type="Pfam" id="PF16874">
    <property type="entry name" value="Glyco_hydro_36C"/>
    <property type="match status" value="1"/>
</dbReference>
<sequence>MNDAVHLRSDGVSLVLDTTGPRLPRIAYWGADLGELDPSDVRAVVEAGRPPTVLNLMDEEVPVGVLPEAAVGWVGTPGLSGHRGGRGFSPLFDLVAVDVPDGDDATAGALRILGRDSALEVDLELRIALLPGSGLVRLSATLTNTGTSEYVLERLQLSLPIPAEAAELLDLTGRWTRERAPQRHAFTLGTHLREGRRGRTGTDATLLLVAGESGFGFRSGEAWAVHTAWSGNHVHAAERLPTGVSLLSGGELLLPGEGVLAPGESYTTPDVYGSHGHGLDAISARFHRHLRARPGHPRTRRPVVVNTWEAVYFQHDVDKLTRLADAAARVGAERFVLDDGWFRGRRHDAVGLGDWDVDPDVWPDGLHPLVDHVRGLGLEFGLWVEPEMISPGSALALAHPDWVMSTGDRLPPLSRGQQVLDLANPAAFEHIAGRLDALVTEYRVDYLKWDHNRDLVDGGHPTTGRAGVHDQTLAVYRLLDGLRRRHPGLEIESCSSGGGRVDLGVLERTDRVWASDCLDPLERQQIQRWTGLLVPPELVGAHVGGARAHTTGRVQDLPFRAITALFGHLGIEWDLDAALDADPAAVEELTRWVALHKRHRDLLHSGVVVRSDHPDPATWVHGVVSPDGAEALYAVVAMATSIVSPPGRLRLPGLRPDRRYRVEAVWPDGVPEPRRILPSWWAAGIELTGAVLATAGVQVPQQKPEQACLLHVTEVTAGTARTTEITGVTDDPRRAREHP</sequence>
<feature type="domain" description="Glycosyl hydrolase family 36 C-terminal" evidence="5">
    <location>
        <begin position="622"/>
        <end position="711"/>
    </location>
</feature>
<dbReference type="InterPro" id="IPR013780">
    <property type="entry name" value="Glyco_hydro_b"/>
</dbReference>
<dbReference type="PANTHER" id="PTHR43053">
    <property type="entry name" value="GLYCOSIDASE FAMILY 31"/>
    <property type="match status" value="1"/>
</dbReference>
<dbReference type="EC" id="3.2.1.22" evidence="2"/>
<dbReference type="GO" id="GO:0004557">
    <property type="term" value="F:alpha-galactosidase activity"/>
    <property type="evidence" value="ECO:0007669"/>
    <property type="project" value="UniProtKB-EC"/>
</dbReference>
<dbReference type="Gene3D" id="2.70.98.60">
    <property type="entry name" value="alpha-galactosidase from lactobacil brevis"/>
    <property type="match status" value="1"/>
</dbReference>
<evidence type="ECO:0000259" key="5">
    <source>
        <dbReference type="Pfam" id="PF16874"/>
    </source>
</evidence>
<reference evidence="7 8" key="1">
    <citation type="submission" date="2018-03" db="EMBL/GenBank/DDBJ databases">
        <title>Genome assembly of novel Miniimonas species PCH200.</title>
        <authorList>
            <person name="Thakur V."/>
            <person name="Kumar V."/>
            <person name="Singh D."/>
        </authorList>
    </citation>
    <scope>NUCLEOTIDE SEQUENCE [LARGE SCALE GENOMIC DNA]</scope>
    <source>
        <strain evidence="7 8">PCH200</strain>
    </source>
</reference>
<dbReference type="PRINTS" id="PR00743">
    <property type="entry name" value="GLHYDRLASE36"/>
</dbReference>
<dbReference type="InterPro" id="IPR002252">
    <property type="entry name" value="Glyco_hydro_36"/>
</dbReference>
<evidence type="ECO:0000313" key="7">
    <source>
        <dbReference type="EMBL" id="PWD52084.1"/>
    </source>
</evidence>
<dbReference type="InterPro" id="IPR031705">
    <property type="entry name" value="Glyco_hydro_36_C"/>
</dbReference>
<evidence type="ECO:0000259" key="6">
    <source>
        <dbReference type="Pfam" id="PF16875"/>
    </source>
</evidence>
<dbReference type="InterPro" id="IPR050985">
    <property type="entry name" value="Alpha-glycosidase_related"/>
</dbReference>
<dbReference type="CDD" id="cd14791">
    <property type="entry name" value="GH36"/>
    <property type="match status" value="1"/>
</dbReference>
<evidence type="ECO:0000256" key="3">
    <source>
        <dbReference type="ARBA" id="ARBA00022801"/>
    </source>
</evidence>
<dbReference type="Proteomes" id="UP000245166">
    <property type="component" value="Unassembled WGS sequence"/>
</dbReference>
<dbReference type="EMBL" id="PYHR01000002">
    <property type="protein sequence ID" value="PWD52084.1"/>
    <property type="molecule type" value="Genomic_DNA"/>
</dbReference>
<dbReference type="AlphaFoldDB" id="A0A2U1ZYP0"/>
<organism evidence="7 8">
    <name type="scientific">Serinibacter arcticus</name>
    <dbReference type="NCBI Taxonomy" id="1655435"/>
    <lineage>
        <taxon>Bacteria</taxon>
        <taxon>Bacillati</taxon>
        <taxon>Actinomycetota</taxon>
        <taxon>Actinomycetes</taxon>
        <taxon>Micrococcales</taxon>
        <taxon>Beutenbergiaceae</taxon>
        <taxon>Serinibacter</taxon>
    </lineage>
</organism>
<comment type="caution">
    <text evidence="7">The sequence shown here is derived from an EMBL/GenBank/DDBJ whole genome shotgun (WGS) entry which is preliminary data.</text>
</comment>
<evidence type="ECO:0000256" key="1">
    <source>
        <dbReference type="ARBA" id="ARBA00001255"/>
    </source>
</evidence>
<name>A0A2U1ZYP0_9MICO</name>
<dbReference type="InterPro" id="IPR031704">
    <property type="entry name" value="Glyco_hydro_36_N"/>
</dbReference>
<comment type="catalytic activity">
    <reaction evidence="1">
        <text>Hydrolysis of terminal, non-reducing alpha-D-galactose residues in alpha-D-galactosides, including galactose oligosaccharides, galactomannans and galactolipids.</text>
        <dbReference type="EC" id="3.2.1.22"/>
    </reaction>
</comment>
<keyword evidence="3" id="KW-0378">Hydrolase</keyword>
<dbReference type="OrthoDB" id="9758822at2"/>
<dbReference type="GO" id="GO:0016052">
    <property type="term" value="P:carbohydrate catabolic process"/>
    <property type="evidence" value="ECO:0007669"/>
    <property type="project" value="InterPro"/>
</dbReference>
<proteinExistence type="predicted"/>
<dbReference type="SUPFAM" id="SSF51445">
    <property type="entry name" value="(Trans)glycosidases"/>
    <property type="match status" value="1"/>
</dbReference>
<keyword evidence="8" id="KW-1185">Reference proteome</keyword>
<dbReference type="InterPro" id="IPR013785">
    <property type="entry name" value="Aldolase_TIM"/>
</dbReference>
<feature type="domain" description="Glycosyl hydrolase family 36 N-terminal" evidence="6">
    <location>
        <begin position="23"/>
        <end position="256"/>
    </location>
</feature>
<protein>
    <recommendedName>
        <fullName evidence="2">alpha-galactosidase</fullName>
        <ecNumber evidence="2">3.2.1.22</ecNumber>
    </recommendedName>
</protein>